<proteinExistence type="predicted"/>
<dbReference type="AlphaFoldDB" id="A0A379WAW5"/>
<sequence>MLVLPLQFPLPAAENIAASLDMGSVITSVSLTAIGAVLDYCLARPSGDDQEILLMNFMPIPVRYWRNKWQRSVNLLLHLH</sequence>
<accession>A0A379WAW5</accession>
<evidence type="ECO:0000313" key="1">
    <source>
        <dbReference type="EMBL" id="SUH15876.1"/>
    </source>
</evidence>
<dbReference type="Proteomes" id="UP000255509">
    <property type="component" value="Unassembled WGS sequence"/>
</dbReference>
<reference evidence="1 2" key="1">
    <citation type="submission" date="2018-06" db="EMBL/GenBank/DDBJ databases">
        <authorList>
            <consortium name="Pathogen Informatics"/>
            <person name="Doyle S."/>
        </authorList>
    </citation>
    <scope>NUCLEOTIDE SEQUENCE [LARGE SCALE GENOMIC DNA]</scope>
    <source>
        <strain evidence="1 2">NCTC8258</strain>
    </source>
</reference>
<gene>
    <name evidence="1" type="ORF">NCTC8258_03615</name>
</gene>
<name>A0A379WAW5_SALET</name>
<protein>
    <submittedName>
        <fullName evidence="1">Pathogenicity island 2 effector protein SseF</fullName>
    </submittedName>
</protein>
<evidence type="ECO:0000313" key="2">
    <source>
        <dbReference type="Proteomes" id="UP000255509"/>
    </source>
</evidence>
<organism evidence="1 2">
    <name type="scientific">Salmonella enterica I</name>
    <dbReference type="NCBI Taxonomy" id="59201"/>
    <lineage>
        <taxon>Bacteria</taxon>
        <taxon>Pseudomonadati</taxon>
        <taxon>Pseudomonadota</taxon>
        <taxon>Gammaproteobacteria</taxon>
        <taxon>Enterobacterales</taxon>
        <taxon>Enterobacteriaceae</taxon>
        <taxon>Salmonella</taxon>
    </lineage>
</organism>
<dbReference type="EMBL" id="UGXS01000004">
    <property type="protein sequence ID" value="SUH15876.1"/>
    <property type="molecule type" value="Genomic_DNA"/>
</dbReference>